<feature type="transmembrane region" description="Helical" evidence="7">
    <location>
        <begin position="251"/>
        <end position="270"/>
    </location>
</feature>
<dbReference type="InterPro" id="IPR035906">
    <property type="entry name" value="MetI-like_sf"/>
</dbReference>
<dbReference type="Gene3D" id="1.10.3720.10">
    <property type="entry name" value="MetI-like"/>
    <property type="match status" value="1"/>
</dbReference>
<dbReference type="PANTHER" id="PTHR43744">
    <property type="entry name" value="ABC TRANSPORTER PERMEASE PROTEIN MG189-RELATED-RELATED"/>
    <property type="match status" value="1"/>
</dbReference>
<evidence type="ECO:0000256" key="2">
    <source>
        <dbReference type="ARBA" id="ARBA00022448"/>
    </source>
</evidence>
<evidence type="ECO:0000256" key="4">
    <source>
        <dbReference type="ARBA" id="ARBA00022692"/>
    </source>
</evidence>
<sequence length="286" mass="32847">MIAINRPYQVGERFWRILTYILLVIGALTTVAPFIWSVLASFKTRAQFVAWPPVWIPWPPHYENYIKVCTYLPFGRFMLNSLFLSITVPTLQLAFAAPAAYAFARLRFPGRDLLFLAFLGTMMIPGHVTLIPNFILVKYLGWLDTWWALIIPPIFTGTNVFGLFLLRQYFLTIPRELEESARIDGCSWFQTFLRVILPNAKPAIATFFIIAFKNEWNSFIWPLIVMNSYEKMPIQVGLAYLASKDLIEWEVVLAGATLALIPIIIVFMFAQRYFIESMARAGLGGR</sequence>
<evidence type="ECO:0000256" key="6">
    <source>
        <dbReference type="ARBA" id="ARBA00023136"/>
    </source>
</evidence>
<evidence type="ECO:0000256" key="3">
    <source>
        <dbReference type="ARBA" id="ARBA00022475"/>
    </source>
</evidence>
<organism evidence="9 10">
    <name type="scientific">Thermanaeromonas toyohensis ToBE</name>
    <dbReference type="NCBI Taxonomy" id="698762"/>
    <lineage>
        <taxon>Bacteria</taxon>
        <taxon>Bacillati</taxon>
        <taxon>Bacillota</taxon>
        <taxon>Clostridia</taxon>
        <taxon>Neomoorellales</taxon>
        <taxon>Neomoorellaceae</taxon>
        <taxon>Thermanaeromonas</taxon>
    </lineage>
</organism>
<dbReference type="GO" id="GO:0055085">
    <property type="term" value="P:transmembrane transport"/>
    <property type="evidence" value="ECO:0007669"/>
    <property type="project" value="InterPro"/>
</dbReference>
<gene>
    <name evidence="9" type="ORF">SAMN00808754_1842</name>
</gene>
<evidence type="ECO:0000259" key="8">
    <source>
        <dbReference type="PROSITE" id="PS50928"/>
    </source>
</evidence>
<dbReference type="GO" id="GO:0005886">
    <property type="term" value="C:plasma membrane"/>
    <property type="evidence" value="ECO:0007669"/>
    <property type="project" value="UniProtKB-SubCell"/>
</dbReference>
<reference evidence="9 10" key="1">
    <citation type="submission" date="2017-04" db="EMBL/GenBank/DDBJ databases">
        <authorList>
            <person name="Afonso C.L."/>
            <person name="Miller P.J."/>
            <person name="Scott M.A."/>
            <person name="Spackman E."/>
            <person name="Goraichik I."/>
            <person name="Dimitrov K.M."/>
            <person name="Suarez D.L."/>
            <person name="Swayne D.E."/>
        </authorList>
    </citation>
    <scope>NUCLEOTIDE SEQUENCE [LARGE SCALE GENOMIC DNA]</scope>
    <source>
        <strain evidence="9 10">ToBE</strain>
    </source>
</reference>
<dbReference type="CDD" id="cd06261">
    <property type="entry name" value="TM_PBP2"/>
    <property type="match status" value="1"/>
</dbReference>
<dbReference type="InterPro" id="IPR000515">
    <property type="entry name" value="MetI-like"/>
</dbReference>
<feature type="transmembrane region" description="Helical" evidence="7">
    <location>
        <begin position="147"/>
        <end position="170"/>
    </location>
</feature>
<keyword evidence="9" id="KW-0762">Sugar transport</keyword>
<dbReference type="PROSITE" id="PS50928">
    <property type="entry name" value="ABC_TM1"/>
    <property type="match status" value="1"/>
</dbReference>
<keyword evidence="6 7" id="KW-0472">Membrane</keyword>
<evidence type="ECO:0000256" key="1">
    <source>
        <dbReference type="ARBA" id="ARBA00004651"/>
    </source>
</evidence>
<comment type="subcellular location">
    <subcellularLocation>
        <location evidence="1 7">Cell membrane</location>
        <topology evidence="1 7">Multi-pass membrane protein</topology>
    </subcellularLocation>
</comment>
<keyword evidence="4 7" id="KW-0812">Transmembrane</keyword>
<accession>A0A1W1VVM6</accession>
<evidence type="ECO:0000256" key="7">
    <source>
        <dbReference type="RuleBase" id="RU363032"/>
    </source>
</evidence>
<dbReference type="EMBL" id="LT838272">
    <property type="protein sequence ID" value="SMB97398.1"/>
    <property type="molecule type" value="Genomic_DNA"/>
</dbReference>
<comment type="similarity">
    <text evidence="7">Belongs to the binding-protein-dependent transport system permease family.</text>
</comment>
<feature type="transmembrane region" description="Helical" evidence="7">
    <location>
        <begin position="20"/>
        <end position="42"/>
    </location>
</feature>
<keyword evidence="10" id="KW-1185">Reference proteome</keyword>
<dbReference type="Proteomes" id="UP000192569">
    <property type="component" value="Chromosome I"/>
</dbReference>
<keyword evidence="2 7" id="KW-0813">Transport</keyword>
<dbReference type="PANTHER" id="PTHR43744:SF12">
    <property type="entry name" value="ABC TRANSPORTER PERMEASE PROTEIN MG189-RELATED"/>
    <property type="match status" value="1"/>
</dbReference>
<keyword evidence="5 7" id="KW-1133">Transmembrane helix</keyword>
<name>A0A1W1VVM6_9FIRM</name>
<dbReference type="AlphaFoldDB" id="A0A1W1VVM6"/>
<dbReference type="Pfam" id="PF00528">
    <property type="entry name" value="BPD_transp_1"/>
    <property type="match status" value="1"/>
</dbReference>
<feature type="domain" description="ABC transmembrane type-1" evidence="8">
    <location>
        <begin position="78"/>
        <end position="270"/>
    </location>
</feature>
<evidence type="ECO:0000313" key="10">
    <source>
        <dbReference type="Proteomes" id="UP000192569"/>
    </source>
</evidence>
<evidence type="ECO:0000256" key="5">
    <source>
        <dbReference type="ARBA" id="ARBA00022989"/>
    </source>
</evidence>
<feature type="transmembrane region" description="Helical" evidence="7">
    <location>
        <begin position="113"/>
        <end position="135"/>
    </location>
</feature>
<dbReference type="STRING" id="698762.SAMN00808754_1842"/>
<dbReference type="OrthoDB" id="9771544at2"/>
<proteinExistence type="inferred from homology"/>
<protein>
    <submittedName>
        <fullName evidence="9">Multiple sugar transport system permease protein</fullName>
    </submittedName>
</protein>
<feature type="transmembrane region" description="Helical" evidence="7">
    <location>
        <begin position="82"/>
        <end position="101"/>
    </location>
</feature>
<dbReference type="RefSeq" id="WP_084665436.1">
    <property type="nucleotide sequence ID" value="NZ_LT838272.1"/>
</dbReference>
<evidence type="ECO:0000313" key="9">
    <source>
        <dbReference type="EMBL" id="SMB97398.1"/>
    </source>
</evidence>
<keyword evidence="3" id="KW-1003">Cell membrane</keyword>
<dbReference type="SUPFAM" id="SSF161098">
    <property type="entry name" value="MetI-like"/>
    <property type="match status" value="1"/>
</dbReference>